<dbReference type="PANTHER" id="PTHR14336">
    <property type="entry name" value="TANDEM PH DOMAIN CONTAINING PROTEIN"/>
    <property type="match status" value="1"/>
</dbReference>
<evidence type="ECO:0008006" key="8">
    <source>
        <dbReference type="Google" id="ProtNLM"/>
    </source>
</evidence>
<dbReference type="PROSITE" id="PS50003">
    <property type="entry name" value="PH_DOMAIN"/>
    <property type="match status" value="1"/>
</dbReference>
<dbReference type="PRINTS" id="PR00452">
    <property type="entry name" value="SH3DOMAIN"/>
</dbReference>
<dbReference type="InterPro" id="IPR051707">
    <property type="entry name" value="PI-Interact_SigTrans_Reg"/>
</dbReference>
<dbReference type="PROSITE" id="PS50002">
    <property type="entry name" value="SH3"/>
    <property type="match status" value="1"/>
</dbReference>
<accession>A0A152A2I6</accession>
<dbReference type="GO" id="GO:0005547">
    <property type="term" value="F:phosphatidylinositol-3,4,5-trisphosphate binding"/>
    <property type="evidence" value="ECO:0007669"/>
    <property type="project" value="UniProtKB-ARBA"/>
</dbReference>
<feature type="compositionally biased region" description="Low complexity" evidence="3">
    <location>
        <begin position="111"/>
        <end position="139"/>
    </location>
</feature>
<dbReference type="FunFam" id="2.30.29.30:FF:000286">
    <property type="entry name" value="PH-protein kinase domain containing protein"/>
    <property type="match status" value="1"/>
</dbReference>
<feature type="domain" description="PH" evidence="5">
    <location>
        <begin position="215"/>
        <end position="317"/>
    </location>
</feature>
<dbReference type="InterPro" id="IPR001452">
    <property type="entry name" value="SH3_domain"/>
</dbReference>
<dbReference type="InterPro" id="IPR036028">
    <property type="entry name" value="SH3-like_dom_sf"/>
</dbReference>
<reference evidence="6 7" key="1">
    <citation type="submission" date="2015-12" db="EMBL/GenBank/DDBJ databases">
        <title>Dictyostelia acquired genes for synthesis and detection of signals that induce cell-type specialization by lateral gene transfer from prokaryotes.</title>
        <authorList>
            <person name="Gloeckner G."/>
            <person name="Schaap P."/>
        </authorList>
    </citation>
    <scope>NUCLEOTIDE SEQUENCE [LARGE SCALE GENOMIC DNA]</scope>
    <source>
        <strain evidence="6 7">TK</strain>
    </source>
</reference>
<dbReference type="InParanoid" id="A0A152A2I6"/>
<dbReference type="EMBL" id="LODT01000013">
    <property type="protein sequence ID" value="KYR00448.1"/>
    <property type="molecule type" value="Genomic_DNA"/>
</dbReference>
<dbReference type="SUPFAM" id="SSF50729">
    <property type="entry name" value="PH domain-like"/>
    <property type="match status" value="1"/>
</dbReference>
<evidence type="ECO:0000259" key="4">
    <source>
        <dbReference type="PROSITE" id="PS50002"/>
    </source>
</evidence>
<sequence length="318" mass="35915">MDLTKLVYLTDDIAYDPCLPKGIALYRYEATESEELTLEEGDIVDIMEEADDGWWHGSKIVKPEKGKSSGIFPYNYIRKLSKTEYDQIKNLLISGNKNVIIQNHGYVDPNQNPTSQPPSQSSTSQQSSQQSQQTHSSLSYSDIQIDNDTKTYHNHASLSDPLEKRSSGTGATINYPNSNNNGNIGGSYEENYTQLQRLSIQQPKPQSSVTIKLNDVAKEGYLIKKGHIRKNWNVRWFTLKRNVLTYAKSPSEPKLSGTIALTRDTEIDIATSMKRTNCFQIKIPIDGNKDKPFIFICSAHSADDMESWIRNLNQAKNI</sequence>
<dbReference type="Gene3D" id="2.30.29.30">
    <property type="entry name" value="Pleckstrin-homology domain (PH domain)/Phosphotyrosine-binding domain (PTB)"/>
    <property type="match status" value="1"/>
</dbReference>
<dbReference type="STRING" id="361077.A0A152A2I6"/>
<dbReference type="OrthoDB" id="19605at2759"/>
<gene>
    <name evidence="6" type="ORF">DLAC_02443</name>
</gene>
<dbReference type="PANTHER" id="PTHR14336:SF8">
    <property type="entry name" value="PROTEIN OPY1"/>
    <property type="match status" value="1"/>
</dbReference>
<keyword evidence="1 2" id="KW-0728">SH3 domain</keyword>
<evidence type="ECO:0000259" key="5">
    <source>
        <dbReference type="PROSITE" id="PS50003"/>
    </source>
</evidence>
<protein>
    <recommendedName>
        <fullName evidence="8">Pleckstrin (PH) domain-containing protein</fullName>
    </recommendedName>
</protein>
<evidence type="ECO:0000256" key="1">
    <source>
        <dbReference type="ARBA" id="ARBA00022443"/>
    </source>
</evidence>
<feature type="compositionally biased region" description="Low complexity" evidence="3">
    <location>
        <begin position="173"/>
        <end position="187"/>
    </location>
</feature>
<dbReference type="AlphaFoldDB" id="A0A152A2I6"/>
<keyword evidence="7" id="KW-1185">Reference proteome</keyword>
<feature type="region of interest" description="Disordered" evidence="3">
    <location>
        <begin position="152"/>
        <end position="187"/>
    </location>
</feature>
<dbReference type="Gene3D" id="2.30.30.40">
    <property type="entry name" value="SH3 Domains"/>
    <property type="match status" value="1"/>
</dbReference>
<comment type="caution">
    <text evidence="6">The sequence shown here is derived from an EMBL/GenBank/DDBJ whole genome shotgun (WGS) entry which is preliminary data.</text>
</comment>
<dbReference type="Pfam" id="PF14604">
    <property type="entry name" value="SH3_9"/>
    <property type="match status" value="1"/>
</dbReference>
<proteinExistence type="predicted"/>
<feature type="domain" description="SH3" evidence="4">
    <location>
        <begin position="17"/>
        <end position="82"/>
    </location>
</feature>
<name>A0A152A2I6_TIELA</name>
<organism evidence="6 7">
    <name type="scientific">Tieghemostelium lacteum</name>
    <name type="common">Slime mold</name>
    <name type="synonym">Dictyostelium lacteum</name>
    <dbReference type="NCBI Taxonomy" id="361077"/>
    <lineage>
        <taxon>Eukaryota</taxon>
        <taxon>Amoebozoa</taxon>
        <taxon>Evosea</taxon>
        <taxon>Eumycetozoa</taxon>
        <taxon>Dictyostelia</taxon>
        <taxon>Dictyosteliales</taxon>
        <taxon>Raperosteliaceae</taxon>
        <taxon>Tieghemostelium</taxon>
    </lineage>
</organism>
<dbReference type="OMA" id="RTNCFQI"/>
<dbReference type="Proteomes" id="UP000076078">
    <property type="component" value="Unassembled WGS sequence"/>
</dbReference>
<evidence type="ECO:0000256" key="2">
    <source>
        <dbReference type="PROSITE-ProRule" id="PRU00192"/>
    </source>
</evidence>
<evidence type="ECO:0000313" key="7">
    <source>
        <dbReference type="Proteomes" id="UP000076078"/>
    </source>
</evidence>
<dbReference type="Pfam" id="PF00169">
    <property type="entry name" value="PH"/>
    <property type="match status" value="1"/>
</dbReference>
<dbReference type="SMART" id="SM00326">
    <property type="entry name" value="SH3"/>
    <property type="match status" value="1"/>
</dbReference>
<dbReference type="SUPFAM" id="SSF50044">
    <property type="entry name" value="SH3-domain"/>
    <property type="match status" value="1"/>
</dbReference>
<dbReference type="InterPro" id="IPR001849">
    <property type="entry name" value="PH_domain"/>
</dbReference>
<dbReference type="InterPro" id="IPR011993">
    <property type="entry name" value="PH-like_dom_sf"/>
</dbReference>
<evidence type="ECO:0000313" key="6">
    <source>
        <dbReference type="EMBL" id="KYR00448.1"/>
    </source>
</evidence>
<evidence type="ECO:0000256" key="3">
    <source>
        <dbReference type="SAM" id="MobiDB-lite"/>
    </source>
</evidence>
<dbReference type="SMART" id="SM00233">
    <property type="entry name" value="PH"/>
    <property type="match status" value="1"/>
</dbReference>
<feature type="region of interest" description="Disordered" evidence="3">
    <location>
        <begin position="103"/>
        <end position="139"/>
    </location>
</feature>